<dbReference type="PROSITE" id="PS51257">
    <property type="entry name" value="PROKAR_LIPOPROTEIN"/>
    <property type="match status" value="1"/>
</dbReference>
<evidence type="ECO:0000256" key="1">
    <source>
        <dbReference type="SAM" id="SignalP"/>
    </source>
</evidence>
<evidence type="ECO:0000259" key="2">
    <source>
        <dbReference type="Pfam" id="PF07589"/>
    </source>
</evidence>
<dbReference type="EMBL" id="RXLQ01000028">
    <property type="protein sequence ID" value="RSZ55349.1"/>
    <property type="molecule type" value="Genomic_DNA"/>
</dbReference>
<dbReference type="OrthoDB" id="8708394at2"/>
<dbReference type="Proteomes" id="UP000278085">
    <property type="component" value="Unassembled WGS sequence"/>
</dbReference>
<protein>
    <submittedName>
        <fullName evidence="3">PEP-CTERM sorting domain-containing protein</fullName>
    </submittedName>
</protein>
<evidence type="ECO:0000313" key="3">
    <source>
        <dbReference type="EMBL" id="RSZ55349.1"/>
    </source>
</evidence>
<dbReference type="AlphaFoldDB" id="A0A430HCY5"/>
<name>A0A430HCY5_9BURK</name>
<dbReference type="InterPro" id="IPR013424">
    <property type="entry name" value="Ice-binding_C"/>
</dbReference>
<keyword evidence="1" id="KW-0732">Signal</keyword>
<reference evidence="3 4" key="1">
    <citation type="submission" date="2018-12" db="EMBL/GenBank/DDBJ databases">
        <authorList>
            <person name="Yang E."/>
        </authorList>
    </citation>
    <scope>NUCLEOTIDE SEQUENCE [LARGE SCALE GENOMIC DNA]</scope>
    <source>
        <strain evidence="3 4">SOD</strain>
    </source>
</reference>
<keyword evidence="4" id="KW-1185">Reference proteome</keyword>
<gene>
    <name evidence="3" type="ORF">EJB06_30095</name>
</gene>
<evidence type="ECO:0000313" key="4">
    <source>
        <dbReference type="Proteomes" id="UP000278085"/>
    </source>
</evidence>
<dbReference type="NCBIfam" id="TIGR02595">
    <property type="entry name" value="PEP_CTERM"/>
    <property type="match status" value="1"/>
</dbReference>
<feature type="domain" description="Ice-binding protein C-terminal" evidence="2">
    <location>
        <begin position="169"/>
        <end position="193"/>
    </location>
</feature>
<comment type="caution">
    <text evidence="3">The sequence shown here is derived from an EMBL/GenBank/DDBJ whole genome shotgun (WGS) entry which is preliminary data.</text>
</comment>
<proteinExistence type="predicted"/>
<sequence length="195" mass="21914">MHKCQFVLVCQFYNLSKWTIMKTLFAGAALLACLTPIQAAEQQFDWSFRYFGESWQSDSTVLDQTIKGTLTVDDVNADGRFDMSELKSLNYSGKDYVSCAGCMVKRFSFVPGGALDFNIEGNWYFDWGSTSNAVDVGRVWYESATYDWTGEPHYYSRHFVSQTVATVNAVPEPQTWLMLGAGLLALGAVVKRRKG</sequence>
<accession>A0A430HCY5</accession>
<dbReference type="Pfam" id="PF07589">
    <property type="entry name" value="PEP-CTERM"/>
    <property type="match status" value="1"/>
</dbReference>
<feature type="signal peptide" evidence="1">
    <location>
        <begin position="1"/>
        <end position="39"/>
    </location>
</feature>
<feature type="chain" id="PRO_5019240533" evidence="1">
    <location>
        <begin position="40"/>
        <end position="195"/>
    </location>
</feature>
<organism evidence="3 4">
    <name type="scientific">Massilia atriviolacea</name>
    <dbReference type="NCBI Taxonomy" id="2495579"/>
    <lineage>
        <taxon>Bacteria</taxon>
        <taxon>Pseudomonadati</taxon>
        <taxon>Pseudomonadota</taxon>
        <taxon>Betaproteobacteria</taxon>
        <taxon>Burkholderiales</taxon>
        <taxon>Oxalobacteraceae</taxon>
        <taxon>Telluria group</taxon>
        <taxon>Massilia</taxon>
    </lineage>
</organism>